<dbReference type="EMBL" id="JAERRK010000033">
    <property type="protein sequence ID" value="MBL1087435.1"/>
    <property type="molecule type" value="Genomic_DNA"/>
</dbReference>
<name>A0A937ES36_9ACTN</name>
<dbReference type="RefSeq" id="WP_201843978.1">
    <property type="nucleotide sequence ID" value="NZ_JAERRK010000033.1"/>
</dbReference>
<sequence length="48" mass="5591">MSEPAPQGRPARTKLLRRIRRVIARMRPVATVLRVVYYALRVVDELTD</sequence>
<keyword evidence="2" id="KW-1185">Reference proteome</keyword>
<gene>
    <name evidence="1" type="ORF">JK359_36720</name>
</gene>
<reference evidence="1" key="1">
    <citation type="submission" date="2021-01" db="EMBL/GenBank/DDBJ databases">
        <title>WGS of actinomycetes isolated from Thailand.</title>
        <authorList>
            <person name="Thawai C."/>
        </authorList>
    </citation>
    <scope>NUCLEOTIDE SEQUENCE</scope>
    <source>
        <strain evidence="1">RCU-197</strain>
    </source>
</reference>
<evidence type="ECO:0000313" key="2">
    <source>
        <dbReference type="Proteomes" id="UP000661858"/>
    </source>
</evidence>
<comment type="caution">
    <text evidence="1">The sequence shown here is derived from an EMBL/GenBank/DDBJ whole genome shotgun (WGS) entry which is preliminary data.</text>
</comment>
<evidence type="ECO:0000313" key="1">
    <source>
        <dbReference type="EMBL" id="MBL1087435.1"/>
    </source>
</evidence>
<dbReference type="AlphaFoldDB" id="A0A937ES36"/>
<proteinExistence type="predicted"/>
<protein>
    <submittedName>
        <fullName evidence="1">Uncharacterized protein</fullName>
    </submittedName>
</protein>
<dbReference type="Proteomes" id="UP000661858">
    <property type="component" value="Unassembled WGS sequence"/>
</dbReference>
<organism evidence="1 2">
    <name type="scientific">Streptomyces actinomycinicus</name>
    <dbReference type="NCBI Taxonomy" id="1695166"/>
    <lineage>
        <taxon>Bacteria</taxon>
        <taxon>Bacillati</taxon>
        <taxon>Actinomycetota</taxon>
        <taxon>Actinomycetes</taxon>
        <taxon>Kitasatosporales</taxon>
        <taxon>Streptomycetaceae</taxon>
        <taxon>Streptomyces</taxon>
    </lineage>
</organism>
<accession>A0A937ES36</accession>